<reference evidence="2 3" key="1">
    <citation type="submission" date="2016-10" db="EMBL/GenBank/DDBJ databases">
        <authorList>
            <person name="de Groot N.N."/>
        </authorList>
    </citation>
    <scope>NUCLEOTIDE SEQUENCE [LARGE SCALE GENOMIC DNA]</scope>
    <source>
        <strain evidence="2 3">DSM 19938</strain>
    </source>
</reference>
<dbReference type="PANTHER" id="PTHR12526">
    <property type="entry name" value="GLYCOSYLTRANSFERASE"/>
    <property type="match status" value="1"/>
</dbReference>
<evidence type="ECO:0000313" key="3">
    <source>
        <dbReference type="Proteomes" id="UP000199532"/>
    </source>
</evidence>
<dbReference type="Proteomes" id="UP000199532">
    <property type="component" value="Unassembled WGS sequence"/>
</dbReference>
<dbReference type="PANTHER" id="PTHR12526:SF637">
    <property type="entry name" value="GLYCOSYLTRANSFERASE EPSF-RELATED"/>
    <property type="match status" value="1"/>
</dbReference>
<organism evidence="2 3">
    <name type="scientific">Dyadobacter koreensis</name>
    <dbReference type="NCBI Taxonomy" id="408657"/>
    <lineage>
        <taxon>Bacteria</taxon>
        <taxon>Pseudomonadati</taxon>
        <taxon>Bacteroidota</taxon>
        <taxon>Cytophagia</taxon>
        <taxon>Cytophagales</taxon>
        <taxon>Spirosomataceae</taxon>
        <taxon>Dyadobacter</taxon>
    </lineage>
</organism>
<sequence>MNVVFINTSDSSGGAAIACSRLQKALEKHSSVKGNILVQEKKTENPAVTTIANNPLKKQFVWARFITERLLFLPYERSKEIRFLFNRGIVGVDISQHPLIKNADIIHLHWVNFGFLSTGSIKKLLALGKPIVWTFHDMWPFTGGCHHSGECENYQIECGNCKFLKNPGGNDISRKDWFSKKSAYQPNHFTAVGCSQWLSKRARNSSLLNGFRIESIPNPIDITLFSPISKSEARQKLNLPTNKHLILFAAMRVNALMKGFSYFQEALNMLKNQHPELSENIELLVFGQAEEEVLNQLPFKTHKLGHLSDVKQIVLAYNAASVFVTPSLEENLPNTIMESFACGTPAVGFSIGGIPEMIDHQQNGYLSEYKSVESLATGIQWVLRNNEDGEISKKAREKVLGSYAENIVASQYETLYKSLLKNK</sequence>
<dbReference type="CDD" id="cd03825">
    <property type="entry name" value="GT4_WcaC-like"/>
    <property type="match status" value="1"/>
</dbReference>
<dbReference type="RefSeq" id="WP_090335408.1">
    <property type="nucleotide sequence ID" value="NZ_FNXY01000003.1"/>
</dbReference>
<keyword evidence="2" id="KW-0808">Transferase</keyword>
<dbReference type="AlphaFoldDB" id="A0A1H6U0U6"/>
<dbReference type="GO" id="GO:0016757">
    <property type="term" value="F:glycosyltransferase activity"/>
    <property type="evidence" value="ECO:0007669"/>
    <property type="project" value="InterPro"/>
</dbReference>
<proteinExistence type="predicted"/>
<dbReference type="InterPro" id="IPR001296">
    <property type="entry name" value="Glyco_trans_1"/>
</dbReference>
<name>A0A1H6U0U6_9BACT</name>
<evidence type="ECO:0000259" key="1">
    <source>
        <dbReference type="Pfam" id="PF00534"/>
    </source>
</evidence>
<feature type="domain" description="Glycosyl transferase family 1" evidence="1">
    <location>
        <begin position="230"/>
        <end position="395"/>
    </location>
</feature>
<keyword evidence="3" id="KW-1185">Reference proteome</keyword>
<protein>
    <submittedName>
        <fullName evidence="2">Glycosyltransferase involved in cell wall bisynthesis</fullName>
    </submittedName>
</protein>
<evidence type="ECO:0000313" key="2">
    <source>
        <dbReference type="EMBL" id="SEI84114.1"/>
    </source>
</evidence>
<dbReference type="OrthoDB" id="9768685at2"/>
<dbReference type="STRING" id="408657.SAMN04487995_2444"/>
<dbReference type="SUPFAM" id="SSF53756">
    <property type="entry name" value="UDP-Glycosyltransferase/glycogen phosphorylase"/>
    <property type="match status" value="1"/>
</dbReference>
<dbReference type="EMBL" id="FNXY01000003">
    <property type="protein sequence ID" value="SEI84114.1"/>
    <property type="molecule type" value="Genomic_DNA"/>
</dbReference>
<accession>A0A1H6U0U6</accession>
<gene>
    <name evidence="2" type="ORF">SAMN04487995_2444</name>
</gene>
<dbReference type="Gene3D" id="3.40.50.2000">
    <property type="entry name" value="Glycogen Phosphorylase B"/>
    <property type="match status" value="2"/>
</dbReference>
<dbReference type="Pfam" id="PF00534">
    <property type="entry name" value="Glycos_transf_1"/>
    <property type="match status" value="1"/>
</dbReference>